<comment type="caution">
    <text evidence="2">The sequence shown here is derived from an EMBL/GenBank/DDBJ whole genome shotgun (WGS) entry which is preliminary data.</text>
</comment>
<protein>
    <submittedName>
        <fullName evidence="2">Uncharacterized protein</fullName>
    </submittedName>
</protein>
<feature type="compositionally biased region" description="Basic residues" evidence="1">
    <location>
        <begin position="271"/>
        <end position="282"/>
    </location>
</feature>
<dbReference type="Proteomes" id="UP001295684">
    <property type="component" value="Unassembled WGS sequence"/>
</dbReference>
<gene>
    <name evidence="2" type="ORF">ECRASSUSDP1_LOCUS23469</name>
</gene>
<keyword evidence="3" id="KW-1185">Reference proteome</keyword>
<organism evidence="2 3">
    <name type="scientific">Euplotes crassus</name>
    <dbReference type="NCBI Taxonomy" id="5936"/>
    <lineage>
        <taxon>Eukaryota</taxon>
        <taxon>Sar</taxon>
        <taxon>Alveolata</taxon>
        <taxon>Ciliophora</taxon>
        <taxon>Intramacronucleata</taxon>
        <taxon>Spirotrichea</taxon>
        <taxon>Hypotrichia</taxon>
        <taxon>Euplotida</taxon>
        <taxon>Euplotidae</taxon>
        <taxon>Moneuplotes</taxon>
    </lineage>
</organism>
<name>A0AAD1XZK0_EUPCR</name>
<sequence>MNILTKEKCVHRNLKHQRSASNIGKTHIKRLKQVSQRMRRIHKECQGQALVTKKKYCSMQCRESIIPNSIVNNTSPVKESIDNTNQVSSKFSINLHSLNHTEQNEEEKIPYICPGSVKEINKSSISNSYIKDGLFKITNQYESFEVSMTKPKKEFKKTKLDQKVICDTPPSIQETPTHSKIRSQRTLDFKSNQSHCKQAKVYHTSSQIGESSSRISTKDNLHKRLKKHLGYFGGNIKTRLLGSSSYTKSNIADSSVKTPHVNHFGPEKFKSPRSSKQKRKMRNYNTTKKKVLLLPDYTSESSLLVRTLNKKRKMKNLK</sequence>
<dbReference type="AlphaFoldDB" id="A0AAD1XZK0"/>
<accession>A0AAD1XZK0</accession>
<proteinExistence type="predicted"/>
<reference evidence="2" key="1">
    <citation type="submission" date="2023-07" db="EMBL/GenBank/DDBJ databases">
        <authorList>
            <consortium name="AG Swart"/>
            <person name="Singh M."/>
            <person name="Singh A."/>
            <person name="Seah K."/>
            <person name="Emmerich C."/>
        </authorList>
    </citation>
    <scope>NUCLEOTIDE SEQUENCE</scope>
    <source>
        <strain evidence="2">DP1</strain>
    </source>
</reference>
<dbReference type="EMBL" id="CAMPGE010024139">
    <property type="protein sequence ID" value="CAI2382002.1"/>
    <property type="molecule type" value="Genomic_DNA"/>
</dbReference>
<feature type="region of interest" description="Disordered" evidence="1">
    <location>
        <begin position="257"/>
        <end position="282"/>
    </location>
</feature>
<evidence type="ECO:0000313" key="3">
    <source>
        <dbReference type="Proteomes" id="UP001295684"/>
    </source>
</evidence>
<evidence type="ECO:0000256" key="1">
    <source>
        <dbReference type="SAM" id="MobiDB-lite"/>
    </source>
</evidence>
<evidence type="ECO:0000313" key="2">
    <source>
        <dbReference type="EMBL" id="CAI2382002.1"/>
    </source>
</evidence>